<evidence type="ECO:0000313" key="12">
    <source>
        <dbReference type="Proteomes" id="UP001276300"/>
    </source>
</evidence>
<dbReference type="PANTHER" id="PTHR43853:SF2">
    <property type="entry name" value="3-OXOADIPYL-COA_3-OXO-5,6-DEHYDROSUBERYL-COA THIOLASE"/>
    <property type="match status" value="1"/>
</dbReference>
<dbReference type="InterPro" id="IPR020615">
    <property type="entry name" value="Thiolase_acyl_enz_int_AS"/>
</dbReference>
<dbReference type="Pfam" id="PF02803">
    <property type="entry name" value="Thiolase_C"/>
    <property type="match status" value="1"/>
</dbReference>
<dbReference type="Pfam" id="PF00108">
    <property type="entry name" value="Thiolase_N"/>
    <property type="match status" value="1"/>
</dbReference>
<comment type="pathway">
    <text evidence="1">Lipid metabolism.</text>
</comment>
<sequence>MRDAFICDGIRTPIGRYGGALAGVRADDLAAIPLRELLSRNPRLDASCIDDVIFGCANQAGEDNRNVAHMATLLAGYPHSVAGTTINRLCGSGLDAIGFAARAIKAGDADLLIAGGVESMSRAPFVMGKATSAFQRQAEMFDTTIGWRFVNPLMQQQFGTDSMPETAENVAELLNISREDQDAFAYRSQQRTAQAQRDGILAQEIVPVQIIGKKGAVSAVRDDEHPRAETTLEQLAALKAPFRKGGVVTAGNASGVNDGAAAMIIASEQQAHAQGLTPRARIVAMATAGVEPKYMGLGPVPAVRKVLERAGLNINDMDVIELNEAFAAQALGVMRQLGLADDAAHVNPNGGAIALGHPLGMSGVRLALAASLELERRKGRYALCTMCIGVGQGIALILERV</sequence>
<name>A0AAW9C6C3_KLUCR</name>
<evidence type="ECO:0000259" key="9">
    <source>
        <dbReference type="Pfam" id="PF00108"/>
    </source>
</evidence>
<dbReference type="Gene3D" id="3.40.47.10">
    <property type="match status" value="1"/>
</dbReference>
<dbReference type="PIRSF" id="PIRSF000429">
    <property type="entry name" value="Ac-CoA_Ac_transf"/>
    <property type="match status" value="1"/>
</dbReference>
<dbReference type="PROSITE" id="PS00737">
    <property type="entry name" value="THIOLASE_2"/>
    <property type="match status" value="1"/>
</dbReference>
<evidence type="ECO:0000256" key="7">
    <source>
        <dbReference type="PIRSR" id="PIRSR000429-1"/>
    </source>
</evidence>
<dbReference type="NCBIfam" id="NF006551">
    <property type="entry name" value="PRK09050.1"/>
    <property type="match status" value="1"/>
</dbReference>
<dbReference type="InterPro" id="IPR002155">
    <property type="entry name" value="Thiolase"/>
</dbReference>
<dbReference type="GO" id="GO:0010124">
    <property type="term" value="P:phenylacetate catabolic process"/>
    <property type="evidence" value="ECO:0007669"/>
    <property type="project" value="TreeGrafter"/>
</dbReference>
<evidence type="ECO:0000313" key="11">
    <source>
        <dbReference type="EMBL" id="MDW3777075.1"/>
    </source>
</evidence>
<dbReference type="InterPro" id="IPR050215">
    <property type="entry name" value="Thiolase-like_sf_Thiolase"/>
</dbReference>
<dbReference type="RefSeq" id="WP_318242511.1">
    <property type="nucleotide sequence ID" value="NZ_JAUEQX010000007.1"/>
</dbReference>
<dbReference type="InterPro" id="IPR012793">
    <property type="entry name" value="PcaF"/>
</dbReference>
<evidence type="ECO:0000259" key="10">
    <source>
        <dbReference type="Pfam" id="PF02803"/>
    </source>
</evidence>
<evidence type="ECO:0000256" key="8">
    <source>
        <dbReference type="RuleBase" id="RU003557"/>
    </source>
</evidence>
<dbReference type="PROSITE" id="PS00099">
    <property type="entry name" value="THIOLASE_3"/>
    <property type="match status" value="1"/>
</dbReference>
<dbReference type="AlphaFoldDB" id="A0AAW9C6C3"/>
<evidence type="ECO:0000256" key="5">
    <source>
        <dbReference type="ARBA" id="ARBA00023315"/>
    </source>
</evidence>
<evidence type="ECO:0000256" key="6">
    <source>
        <dbReference type="ARBA" id="ARBA00048527"/>
    </source>
</evidence>
<dbReference type="InterPro" id="IPR020613">
    <property type="entry name" value="Thiolase_CS"/>
</dbReference>
<gene>
    <name evidence="11" type="primary">pcaF</name>
    <name evidence="11" type="ORF">QWU01_09655</name>
</gene>
<evidence type="ECO:0000256" key="3">
    <source>
        <dbReference type="ARBA" id="ARBA00010982"/>
    </source>
</evidence>
<proteinExistence type="inferred from homology"/>
<feature type="active site" description="Proton acceptor" evidence="7">
    <location>
        <position position="387"/>
    </location>
</feature>
<comment type="catalytic activity">
    <reaction evidence="6">
        <text>succinyl-CoA + acetyl-CoA = 3-oxoadipyl-CoA + CoA</text>
        <dbReference type="Rhea" id="RHEA:19481"/>
        <dbReference type="ChEBI" id="CHEBI:57287"/>
        <dbReference type="ChEBI" id="CHEBI:57288"/>
        <dbReference type="ChEBI" id="CHEBI:57292"/>
        <dbReference type="ChEBI" id="CHEBI:57348"/>
        <dbReference type="EC" id="2.3.1.174"/>
    </reaction>
</comment>
<dbReference type="PROSITE" id="PS00098">
    <property type="entry name" value="THIOLASE_1"/>
    <property type="match status" value="1"/>
</dbReference>
<dbReference type="EMBL" id="JAUEQX010000007">
    <property type="protein sequence ID" value="MDW3777075.1"/>
    <property type="molecule type" value="Genomic_DNA"/>
</dbReference>
<keyword evidence="4 8" id="KW-0808">Transferase</keyword>
<feature type="active site" description="Proton acceptor" evidence="7">
    <location>
        <position position="357"/>
    </location>
</feature>
<dbReference type="InterPro" id="IPR020617">
    <property type="entry name" value="Thiolase_C"/>
</dbReference>
<dbReference type="FunFam" id="3.40.47.10:FF:000010">
    <property type="entry name" value="Acetyl-CoA acetyltransferase (Thiolase)"/>
    <property type="match status" value="1"/>
</dbReference>
<dbReference type="SUPFAM" id="SSF53901">
    <property type="entry name" value="Thiolase-like"/>
    <property type="match status" value="2"/>
</dbReference>
<feature type="active site" description="Acyl-thioester intermediate" evidence="7">
    <location>
        <position position="90"/>
    </location>
</feature>
<dbReference type="GO" id="GO:0019619">
    <property type="term" value="P:3,4-dihydroxybenzoate catabolic process"/>
    <property type="evidence" value="ECO:0007669"/>
    <property type="project" value="InterPro"/>
</dbReference>
<evidence type="ECO:0000256" key="2">
    <source>
        <dbReference type="ARBA" id="ARBA00005211"/>
    </source>
</evidence>
<dbReference type="InterPro" id="IPR020616">
    <property type="entry name" value="Thiolase_N"/>
</dbReference>
<accession>A0AAW9C6C3</accession>
<dbReference type="InterPro" id="IPR016039">
    <property type="entry name" value="Thiolase-like"/>
</dbReference>
<comment type="similarity">
    <text evidence="3 8">Belongs to the thiolase-like superfamily. Thiolase family.</text>
</comment>
<dbReference type="EC" id="2.3.1.174" evidence="11"/>
<keyword evidence="5 8" id="KW-0012">Acyltransferase</keyword>
<dbReference type="NCBIfam" id="TIGR01930">
    <property type="entry name" value="AcCoA-C-Actrans"/>
    <property type="match status" value="1"/>
</dbReference>
<dbReference type="PANTHER" id="PTHR43853">
    <property type="entry name" value="3-KETOACYL-COA THIOLASE, PEROXISOMAL"/>
    <property type="match status" value="1"/>
</dbReference>
<protein>
    <submittedName>
        <fullName evidence="11">3-oxoadipyl-CoA thiolase</fullName>
        <ecNumber evidence="11">2.3.1.174</ecNumber>
    </submittedName>
</protein>
<evidence type="ECO:0000256" key="4">
    <source>
        <dbReference type="ARBA" id="ARBA00022679"/>
    </source>
</evidence>
<comment type="pathway">
    <text evidence="2">Aromatic compound metabolism.</text>
</comment>
<dbReference type="CDD" id="cd00751">
    <property type="entry name" value="thiolase"/>
    <property type="match status" value="1"/>
</dbReference>
<organism evidence="11 12">
    <name type="scientific">Kluyvera cryocrescens</name>
    <name type="common">Kluyvera citrophila</name>
    <dbReference type="NCBI Taxonomy" id="580"/>
    <lineage>
        <taxon>Bacteria</taxon>
        <taxon>Pseudomonadati</taxon>
        <taxon>Pseudomonadota</taxon>
        <taxon>Gammaproteobacteria</taxon>
        <taxon>Enterobacterales</taxon>
        <taxon>Enterobacteriaceae</taxon>
        <taxon>Kluyvera</taxon>
    </lineage>
</organism>
<dbReference type="InterPro" id="IPR020610">
    <property type="entry name" value="Thiolase_AS"/>
</dbReference>
<feature type="domain" description="Thiolase C-terminal" evidence="10">
    <location>
        <begin position="277"/>
        <end position="400"/>
    </location>
</feature>
<dbReference type="GO" id="GO:0033812">
    <property type="term" value="F:3-oxoadipyl-CoA thiolase activity"/>
    <property type="evidence" value="ECO:0007669"/>
    <property type="project" value="UniProtKB-EC"/>
</dbReference>
<dbReference type="GO" id="GO:0006635">
    <property type="term" value="P:fatty acid beta-oxidation"/>
    <property type="evidence" value="ECO:0007669"/>
    <property type="project" value="TreeGrafter"/>
</dbReference>
<dbReference type="NCBIfam" id="TIGR02430">
    <property type="entry name" value="pcaF"/>
    <property type="match status" value="1"/>
</dbReference>
<reference evidence="11" key="1">
    <citation type="journal article" date="2023" name="J Glob Antimicrob Resist">
        <title>Emergence of NDM-1 and KPC-3 carbapenemases in Kluyvera cryocrescens: Investigating genetic heterogeneity and acquisition routes of blaNDM-1 in Enterobacterales species in Portugal.</title>
        <authorList>
            <person name="Loiodice M."/>
            <person name="Ribeiro M."/>
            <person name="Peixe L."/>
            <person name="Novais A."/>
        </authorList>
    </citation>
    <scope>NUCLEOTIDE SEQUENCE</scope>
    <source>
        <strain evidence="11">K629</strain>
    </source>
</reference>
<feature type="domain" description="Thiolase N-terminal" evidence="9">
    <location>
        <begin position="5"/>
        <end position="269"/>
    </location>
</feature>
<dbReference type="Proteomes" id="UP001276300">
    <property type="component" value="Unassembled WGS sequence"/>
</dbReference>
<dbReference type="GO" id="GO:0005737">
    <property type="term" value="C:cytoplasm"/>
    <property type="evidence" value="ECO:0007669"/>
    <property type="project" value="UniProtKB-ARBA"/>
</dbReference>
<evidence type="ECO:0000256" key="1">
    <source>
        <dbReference type="ARBA" id="ARBA00005189"/>
    </source>
</evidence>
<comment type="caution">
    <text evidence="11">The sequence shown here is derived from an EMBL/GenBank/DDBJ whole genome shotgun (WGS) entry which is preliminary data.</text>
</comment>